<dbReference type="InterPro" id="IPR012340">
    <property type="entry name" value="NA-bd_OB-fold"/>
</dbReference>
<keyword evidence="3" id="KW-1185">Reference proteome</keyword>
<evidence type="ECO:0000259" key="1">
    <source>
        <dbReference type="Pfam" id="PF01796"/>
    </source>
</evidence>
<dbReference type="Pfam" id="PF01796">
    <property type="entry name" value="OB_ChsH2_C"/>
    <property type="match status" value="1"/>
</dbReference>
<protein>
    <submittedName>
        <fullName evidence="2">OB-fold domain-containing protein</fullName>
    </submittedName>
</protein>
<dbReference type="EMBL" id="VNIM01000038">
    <property type="protein sequence ID" value="TVV74089.1"/>
    <property type="molecule type" value="Genomic_DNA"/>
</dbReference>
<feature type="domain" description="ChsH2 C-terminal OB-fold" evidence="1">
    <location>
        <begin position="56"/>
        <end position="121"/>
    </location>
</feature>
<dbReference type="Proteomes" id="UP000318681">
    <property type="component" value="Unassembled WGS sequence"/>
</dbReference>
<proteinExistence type="predicted"/>
<dbReference type="RefSeq" id="WP_145151267.1">
    <property type="nucleotide sequence ID" value="NZ_VNIM01000038.1"/>
</dbReference>
<comment type="caution">
    <text evidence="2">The sequence shown here is derived from an EMBL/GenBank/DDBJ whole genome shotgun (WGS) entry which is preliminary data.</text>
</comment>
<sequence length="138" mass="14964">MGIPIHPPRFDSDLLRPFYEGLAAGELRLTADSETGQWAWYPPEMMPGRPAATLVWRRASDEGTVYSFTRVERSLLPGDHRAEVPFTVVLFEPDDAPGCRVPGLFVAGDDVSAACGMRVRLSPVQAGDHVVAGFAPIG</sequence>
<name>A0A558R3Z1_9SPHN</name>
<evidence type="ECO:0000313" key="3">
    <source>
        <dbReference type="Proteomes" id="UP000318681"/>
    </source>
</evidence>
<organism evidence="2 3">
    <name type="scientific">Alterirhizorhabdus solaris</name>
    <dbReference type="NCBI Taxonomy" id="2529389"/>
    <lineage>
        <taxon>Bacteria</taxon>
        <taxon>Pseudomonadati</taxon>
        <taxon>Pseudomonadota</taxon>
        <taxon>Alphaproteobacteria</taxon>
        <taxon>Sphingomonadales</taxon>
        <taxon>Rhizorhabdaceae</taxon>
        <taxon>Alterirhizorhabdus</taxon>
    </lineage>
</organism>
<gene>
    <name evidence="2" type="ORF">FOY91_10655</name>
</gene>
<accession>A0A558R3Z1</accession>
<dbReference type="InterPro" id="IPR002878">
    <property type="entry name" value="ChsH2_C"/>
</dbReference>
<dbReference type="SUPFAM" id="SSF50249">
    <property type="entry name" value="Nucleic acid-binding proteins"/>
    <property type="match status" value="1"/>
</dbReference>
<reference evidence="2 3" key="1">
    <citation type="submission" date="2019-07" db="EMBL/GenBank/DDBJ databases">
        <title>Sphingomonas solaris sp. nov., isolated from a solar panel from Boston, Massachusetts.</title>
        <authorList>
            <person name="Tanner K."/>
            <person name="Pascual J."/>
            <person name="Mancuso C."/>
            <person name="Pereto J."/>
            <person name="Khalil A."/>
            <person name="Vilanova C."/>
        </authorList>
    </citation>
    <scope>NUCLEOTIDE SEQUENCE [LARGE SCALE GENOMIC DNA]</scope>
    <source>
        <strain evidence="2 3">R4DWN</strain>
    </source>
</reference>
<dbReference type="OrthoDB" id="7470921at2"/>
<evidence type="ECO:0000313" key="2">
    <source>
        <dbReference type="EMBL" id="TVV74089.1"/>
    </source>
</evidence>
<dbReference type="AlphaFoldDB" id="A0A558R3Z1"/>